<organism evidence="5 6">
    <name type="scientific">Mycobacterium asiaticum</name>
    <dbReference type="NCBI Taxonomy" id="1790"/>
    <lineage>
        <taxon>Bacteria</taxon>
        <taxon>Bacillati</taxon>
        <taxon>Actinomycetota</taxon>
        <taxon>Actinomycetes</taxon>
        <taxon>Mycobacteriales</taxon>
        <taxon>Mycobacteriaceae</taxon>
        <taxon>Mycobacterium</taxon>
    </lineage>
</organism>
<evidence type="ECO:0000256" key="1">
    <source>
        <dbReference type="ARBA" id="ARBA00010652"/>
    </source>
</evidence>
<accession>A0A1A3BZD1</accession>
<sequence>MDMLSFEMLPPELNSARMYSGAGSAPLFSAASFWDGLGADLRASASSFDSVISGLANGSWAGPAATAMAGIAGGYVTWLTASAGLAEGSAVQARAAATAFEAARTATVHPAEVAANRTHLITLVATNFLGFNAPAIAASEFEYFEMWAQDVAAMLTYHAGAIAVASMLIPFSTLPLDFAGIATQAVGWAESAGTAVAAAAPQVVSAVQSFPLDAVAQGVQMLSTPVSMALSPLSSAMGGGAQGSAELAGVAAPAELPGAGTAAAFRPLGGAGLGASAGLGQARTIGGLSVPQSWVGSAPAALGNSALTGLGSVGLPTAAALAGGESAAAAGAGMPLMPMPAGAGAGQPPGRMMGGGGGSHVVQSRPSVIPRIGV</sequence>
<dbReference type="Proteomes" id="UP000093795">
    <property type="component" value="Unassembled WGS sequence"/>
</dbReference>
<feature type="domain" description="PPE" evidence="3">
    <location>
        <begin position="6"/>
        <end position="167"/>
    </location>
</feature>
<comment type="similarity">
    <text evidence="1">Belongs to the mycobacterial PPE family.</text>
</comment>
<dbReference type="SUPFAM" id="SSF140459">
    <property type="entry name" value="PE/PPE dimer-like"/>
    <property type="match status" value="1"/>
</dbReference>
<dbReference type="FunFam" id="1.20.1260.20:FF:000001">
    <property type="entry name" value="PPE family protein PPE41"/>
    <property type="match status" value="1"/>
</dbReference>
<dbReference type="AlphaFoldDB" id="A0A1A3BZD1"/>
<dbReference type="eggNOG" id="COG5651">
    <property type="taxonomic scope" value="Bacteria"/>
</dbReference>
<evidence type="ECO:0000259" key="3">
    <source>
        <dbReference type="Pfam" id="PF00823"/>
    </source>
</evidence>
<feature type="region of interest" description="Disordered" evidence="2">
    <location>
        <begin position="354"/>
        <end position="374"/>
    </location>
</feature>
<feature type="domain" description="PPE family C-terminal" evidence="4">
    <location>
        <begin position="276"/>
        <end position="371"/>
    </location>
</feature>
<dbReference type="STRING" id="1790.A5645_04805"/>
<dbReference type="PANTHER" id="PTHR46766">
    <property type="entry name" value="GLUTAMINE-RICH PROTEIN 2"/>
    <property type="match status" value="1"/>
</dbReference>
<dbReference type="InterPro" id="IPR038332">
    <property type="entry name" value="PPE_sf"/>
</dbReference>
<dbReference type="GO" id="GO:0052572">
    <property type="term" value="P:response to host immune response"/>
    <property type="evidence" value="ECO:0007669"/>
    <property type="project" value="TreeGrafter"/>
</dbReference>
<proteinExistence type="inferred from homology"/>
<evidence type="ECO:0000256" key="2">
    <source>
        <dbReference type="SAM" id="MobiDB-lite"/>
    </source>
</evidence>
<dbReference type="Gene3D" id="1.20.1260.20">
    <property type="entry name" value="PPE superfamily"/>
    <property type="match status" value="1"/>
</dbReference>
<gene>
    <name evidence="5" type="ORF">A9X01_25915</name>
</gene>
<evidence type="ECO:0000313" key="6">
    <source>
        <dbReference type="Proteomes" id="UP000093795"/>
    </source>
</evidence>
<dbReference type="Pfam" id="PF12484">
    <property type="entry name" value="PPE-SVP"/>
    <property type="match status" value="1"/>
</dbReference>
<dbReference type="PANTHER" id="PTHR46766:SF1">
    <property type="entry name" value="GLUTAMINE-RICH PROTEIN 2"/>
    <property type="match status" value="1"/>
</dbReference>
<name>A0A1A3BZD1_MYCAS</name>
<dbReference type="InterPro" id="IPR000030">
    <property type="entry name" value="PPE_dom"/>
</dbReference>
<dbReference type="InterPro" id="IPR022171">
    <property type="entry name" value="PPE_C"/>
</dbReference>
<evidence type="ECO:0000313" key="5">
    <source>
        <dbReference type="EMBL" id="OBI79738.1"/>
    </source>
</evidence>
<comment type="caution">
    <text evidence="5">The sequence shown here is derived from an EMBL/GenBank/DDBJ whole genome shotgun (WGS) entry which is preliminary data.</text>
</comment>
<reference evidence="5 6" key="1">
    <citation type="submission" date="2016-06" db="EMBL/GenBank/DDBJ databases">
        <authorList>
            <person name="Kjaerup R.B."/>
            <person name="Dalgaard T.S."/>
            <person name="Juul-Madsen H.R."/>
        </authorList>
    </citation>
    <scope>NUCLEOTIDE SEQUENCE [LARGE SCALE GENOMIC DNA]</scope>
    <source>
        <strain evidence="5 6">1081914.2</strain>
    </source>
</reference>
<protein>
    <recommendedName>
        <fullName evidence="7">PPE family domain-containing protein</fullName>
    </recommendedName>
</protein>
<evidence type="ECO:0000259" key="4">
    <source>
        <dbReference type="Pfam" id="PF12484"/>
    </source>
</evidence>
<evidence type="ECO:0008006" key="7">
    <source>
        <dbReference type="Google" id="ProtNLM"/>
    </source>
</evidence>
<dbReference type="EMBL" id="LZKQ01000222">
    <property type="protein sequence ID" value="OBI79738.1"/>
    <property type="molecule type" value="Genomic_DNA"/>
</dbReference>
<dbReference type="Pfam" id="PF00823">
    <property type="entry name" value="PPE"/>
    <property type="match status" value="1"/>
</dbReference>